<organism evidence="1">
    <name type="scientific">Rhizophora mucronata</name>
    <name type="common">Asiatic mangrove</name>
    <dbReference type="NCBI Taxonomy" id="61149"/>
    <lineage>
        <taxon>Eukaryota</taxon>
        <taxon>Viridiplantae</taxon>
        <taxon>Streptophyta</taxon>
        <taxon>Embryophyta</taxon>
        <taxon>Tracheophyta</taxon>
        <taxon>Spermatophyta</taxon>
        <taxon>Magnoliopsida</taxon>
        <taxon>eudicotyledons</taxon>
        <taxon>Gunneridae</taxon>
        <taxon>Pentapetalae</taxon>
        <taxon>rosids</taxon>
        <taxon>fabids</taxon>
        <taxon>Malpighiales</taxon>
        <taxon>Rhizophoraceae</taxon>
        <taxon>Rhizophora</taxon>
    </lineage>
</organism>
<evidence type="ECO:0000313" key="1">
    <source>
        <dbReference type="EMBL" id="MBX40938.1"/>
    </source>
</evidence>
<reference evidence="1" key="1">
    <citation type="submission" date="2018-02" db="EMBL/GenBank/DDBJ databases">
        <title>Rhizophora mucronata_Transcriptome.</title>
        <authorList>
            <person name="Meera S.P."/>
            <person name="Sreeshan A."/>
            <person name="Augustine A."/>
        </authorList>
    </citation>
    <scope>NUCLEOTIDE SEQUENCE</scope>
    <source>
        <tissue evidence="1">Leaf</tissue>
    </source>
</reference>
<name>A0A2P2NEN5_RHIMU</name>
<protein>
    <submittedName>
        <fullName evidence="1">Uncharacterized protein</fullName>
    </submittedName>
</protein>
<sequence>MVVAFHALVTSAGWNAPSFVADPLQRKMIGGGSSGAHRRIT</sequence>
<proteinExistence type="predicted"/>
<accession>A0A2P2NEN5</accession>
<dbReference type="EMBL" id="GGEC01060454">
    <property type="protein sequence ID" value="MBX40938.1"/>
    <property type="molecule type" value="Transcribed_RNA"/>
</dbReference>
<dbReference type="AlphaFoldDB" id="A0A2P2NEN5"/>